<reference evidence="1 2" key="1">
    <citation type="submission" date="2019-10" db="EMBL/GenBank/DDBJ databases">
        <title>XDR Pseudomonas monteilii producing IMP-16 from LCR.</title>
        <authorList>
            <person name="Ballaben A."/>
            <person name="Doi Y."/>
        </authorList>
    </citation>
    <scope>NUCLEOTIDE SEQUENCE [LARGE SCALE GENOMIC DNA]</scope>
    <source>
        <strain evidence="1 2">597/14</strain>
    </source>
</reference>
<dbReference type="EMBL" id="WEIK01000007">
    <property type="protein sequence ID" value="MVF49718.1"/>
    <property type="molecule type" value="Genomic_DNA"/>
</dbReference>
<accession>A0A7X3JRQ8</accession>
<comment type="caution">
    <text evidence="1">The sequence shown here is derived from an EMBL/GenBank/DDBJ whole genome shotgun (WGS) entry which is preliminary data.</text>
</comment>
<organism evidence="1 2">
    <name type="scientific">Pseudomonas monteilii</name>
    <dbReference type="NCBI Taxonomy" id="76759"/>
    <lineage>
        <taxon>Bacteria</taxon>
        <taxon>Pseudomonadati</taxon>
        <taxon>Pseudomonadota</taxon>
        <taxon>Gammaproteobacteria</taxon>
        <taxon>Pseudomonadales</taxon>
        <taxon>Pseudomonadaceae</taxon>
        <taxon>Pseudomonas</taxon>
    </lineage>
</organism>
<proteinExistence type="predicted"/>
<dbReference type="SUPFAM" id="SSF51126">
    <property type="entry name" value="Pectin lyase-like"/>
    <property type="match status" value="1"/>
</dbReference>
<dbReference type="InterPro" id="IPR011050">
    <property type="entry name" value="Pectin_lyase_fold/virulence"/>
</dbReference>
<evidence type="ECO:0000313" key="2">
    <source>
        <dbReference type="Proteomes" id="UP000440965"/>
    </source>
</evidence>
<sequence length="240" mass="25364">MSLESQVAELSSTCKQLIDYFNGKVSAINAAVSAAVAAAPAISRIFYVDSQAGSDENLGTRASPFKTLQRAVDSTPSGGNLDVTLLRDYALDVSVMMKGRRLMVRSELESPCKLILNEFTTADGLVRMGSFWQSSHSPLEFANLTLVLPASSAVVDRYCALTFSSGSTAPLMLSLRFFNCGLELRGTFRGFLIGPESSVVGLGVTNTTIPAALAGRILPSVAAGTESKSLSNIITNVPTL</sequence>
<dbReference type="Gene3D" id="2.160.20.10">
    <property type="entry name" value="Single-stranded right-handed beta-helix, Pectin lyase-like"/>
    <property type="match status" value="1"/>
</dbReference>
<dbReference type="AlphaFoldDB" id="A0A7X3JRQ8"/>
<dbReference type="InterPro" id="IPR012334">
    <property type="entry name" value="Pectin_lyas_fold"/>
</dbReference>
<dbReference type="RefSeq" id="WP_156867292.1">
    <property type="nucleotide sequence ID" value="NZ_WEIK01000007.1"/>
</dbReference>
<gene>
    <name evidence="1" type="ORF">F9Z43_10375</name>
</gene>
<dbReference type="Proteomes" id="UP000440965">
    <property type="component" value="Unassembled WGS sequence"/>
</dbReference>
<evidence type="ECO:0000313" key="1">
    <source>
        <dbReference type="EMBL" id="MVF49718.1"/>
    </source>
</evidence>
<name>A0A7X3JRQ8_9PSED</name>
<protein>
    <submittedName>
        <fullName evidence="1">Uncharacterized protein</fullName>
    </submittedName>
</protein>